<evidence type="ECO:0000313" key="13">
    <source>
        <dbReference type="Proteomes" id="UP000252085"/>
    </source>
</evidence>
<keyword evidence="4 12" id="KW-0808">Transferase</keyword>
<evidence type="ECO:0000256" key="1">
    <source>
        <dbReference type="ARBA" id="ARBA00004651"/>
    </source>
</evidence>
<dbReference type="CDD" id="cd04187">
    <property type="entry name" value="DPM1_like_bac"/>
    <property type="match status" value="1"/>
</dbReference>
<keyword evidence="7 10" id="KW-0472">Membrane</keyword>
<dbReference type="Gene3D" id="3.90.550.10">
    <property type="entry name" value="Spore Coat Polysaccharide Biosynthesis Protein SpsA, Chain A"/>
    <property type="match status" value="1"/>
</dbReference>
<evidence type="ECO:0000256" key="2">
    <source>
        <dbReference type="ARBA" id="ARBA00022475"/>
    </source>
</evidence>
<evidence type="ECO:0000256" key="7">
    <source>
        <dbReference type="ARBA" id="ARBA00023136"/>
    </source>
</evidence>
<dbReference type="GO" id="GO:0005886">
    <property type="term" value="C:plasma membrane"/>
    <property type="evidence" value="ECO:0007669"/>
    <property type="project" value="UniProtKB-SubCell"/>
</dbReference>
<name>A0A367RCT2_NOSPU</name>
<keyword evidence="6 10" id="KW-1133">Transmembrane helix</keyword>
<gene>
    <name evidence="12" type="ORF">A6769_22430</name>
</gene>
<keyword evidence="5 10" id="KW-0812">Transmembrane</keyword>
<evidence type="ECO:0000313" key="12">
    <source>
        <dbReference type="EMBL" id="RCJ34225.1"/>
    </source>
</evidence>
<protein>
    <submittedName>
        <fullName evidence="12">Glycosyltransferase</fullName>
    </submittedName>
</protein>
<feature type="transmembrane region" description="Helical" evidence="10">
    <location>
        <begin position="207"/>
        <end position="226"/>
    </location>
</feature>
<evidence type="ECO:0000259" key="11">
    <source>
        <dbReference type="Pfam" id="PF00535"/>
    </source>
</evidence>
<evidence type="ECO:0000256" key="10">
    <source>
        <dbReference type="SAM" id="Phobius"/>
    </source>
</evidence>
<dbReference type="GO" id="GO:0016757">
    <property type="term" value="F:glycosyltransferase activity"/>
    <property type="evidence" value="ECO:0007669"/>
    <property type="project" value="UniProtKB-KW"/>
</dbReference>
<feature type="region of interest" description="Disordered" evidence="9">
    <location>
        <begin position="312"/>
        <end position="332"/>
    </location>
</feature>
<accession>A0A367RCT2</accession>
<reference evidence="13" key="1">
    <citation type="submission" date="2016-04" db="EMBL/GenBank/DDBJ databases">
        <authorList>
            <person name="Tabuchi Yagui T.R."/>
        </authorList>
    </citation>
    <scope>NUCLEOTIDE SEQUENCE [LARGE SCALE GENOMIC DNA]</scope>
</reference>
<dbReference type="InterPro" id="IPR001173">
    <property type="entry name" value="Glyco_trans_2-like"/>
</dbReference>
<feature type="compositionally biased region" description="Basic and acidic residues" evidence="9">
    <location>
        <begin position="322"/>
        <end position="332"/>
    </location>
</feature>
<dbReference type="InterPro" id="IPR050256">
    <property type="entry name" value="Glycosyltransferase_2"/>
</dbReference>
<dbReference type="AlphaFoldDB" id="A0A367RCT2"/>
<dbReference type="PANTHER" id="PTHR48090">
    <property type="entry name" value="UNDECAPRENYL-PHOSPHATE 4-DEOXY-4-FORMAMIDO-L-ARABINOSE TRANSFERASE-RELATED"/>
    <property type="match status" value="1"/>
</dbReference>
<dbReference type="FunFam" id="3.90.550.10:FF:000079">
    <property type="entry name" value="Probable glycosyl transferase"/>
    <property type="match status" value="1"/>
</dbReference>
<dbReference type="Pfam" id="PF00535">
    <property type="entry name" value="Glycos_transf_2"/>
    <property type="match status" value="1"/>
</dbReference>
<feature type="transmembrane region" description="Helical" evidence="10">
    <location>
        <begin position="264"/>
        <end position="289"/>
    </location>
</feature>
<dbReference type="EMBL" id="LXQE01000156">
    <property type="protein sequence ID" value="RCJ34225.1"/>
    <property type="molecule type" value="Genomic_DNA"/>
</dbReference>
<dbReference type="SUPFAM" id="SSF53448">
    <property type="entry name" value="Nucleotide-diphospho-sugar transferases"/>
    <property type="match status" value="1"/>
</dbReference>
<evidence type="ECO:0000256" key="4">
    <source>
        <dbReference type="ARBA" id="ARBA00022679"/>
    </source>
</evidence>
<sequence>MLPKYSFIVPIYNEEEIIPELYRRLSAVMNRMDGLVELILINDGSRDRSLQLLRDLHQKDSRICYLSFARNFGHQIAVTAGLNFVRGQVIVILDADLQDPPELIPDMVEKWRQGYQVVYAQRTQRLKEGWFKRFTAYSFYRILKKLADVEIPTDTGDFCLMDRQIVDILNSMPERTRYIRGLRSWVGFQQTAIQFERNPRFAGEVKYTFSKSLALAINGLVSFSIVPLRLSTYLGLLAATAAIFMALLVLYWRLFVPHSPLTGFTIILMAIFFLGSVQLVSVGILGEYIGRIYEEVKARPLYTLAEVGGFDRKSSNSTSNSDKLDNLEDAYK</sequence>
<dbReference type="Proteomes" id="UP000252085">
    <property type="component" value="Unassembled WGS sequence"/>
</dbReference>
<comment type="caution">
    <text evidence="12">The sequence shown here is derived from an EMBL/GenBank/DDBJ whole genome shotgun (WGS) entry which is preliminary data.</text>
</comment>
<feature type="transmembrane region" description="Helical" evidence="10">
    <location>
        <begin position="233"/>
        <end position="252"/>
    </location>
</feature>
<keyword evidence="2" id="KW-1003">Cell membrane</keyword>
<keyword evidence="3" id="KW-0328">Glycosyltransferase</keyword>
<comment type="similarity">
    <text evidence="8">Belongs to the glycosyltransferase 2 family. GtrB subfamily.</text>
</comment>
<evidence type="ECO:0000256" key="3">
    <source>
        <dbReference type="ARBA" id="ARBA00022676"/>
    </source>
</evidence>
<dbReference type="InterPro" id="IPR029044">
    <property type="entry name" value="Nucleotide-diphossugar_trans"/>
</dbReference>
<evidence type="ECO:0000256" key="8">
    <source>
        <dbReference type="ARBA" id="ARBA00038152"/>
    </source>
</evidence>
<evidence type="ECO:0000256" key="9">
    <source>
        <dbReference type="SAM" id="MobiDB-lite"/>
    </source>
</evidence>
<organism evidence="12 13">
    <name type="scientific">Nostoc punctiforme NIES-2108</name>
    <dbReference type="NCBI Taxonomy" id="1356359"/>
    <lineage>
        <taxon>Bacteria</taxon>
        <taxon>Bacillati</taxon>
        <taxon>Cyanobacteriota</taxon>
        <taxon>Cyanophyceae</taxon>
        <taxon>Nostocales</taxon>
        <taxon>Nostocaceae</taxon>
        <taxon>Nostoc</taxon>
    </lineage>
</organism>
<proteinExistence type="inferred from homology"/>
<comment type="subcellular location">
    <subcellularLocation>
        <location evidence="1">Cell membrane</location>
        <topology evidence="1">Multi-pass membrane protein</topology>
    </subcellularLocation>
</comment>
<feature type="domain" description="Glycosyltransferase 2-like" evidence="11">
    <location>
        <begin position="6"/>
        <end position="166"/>
    </location>
</feature>
<evidence type="ECO:0000256" key="6">
    <source>
        <dbReference type="ARBA" id="ARBA00022989"/>
    </source>
</evidence>
<dbReference type="PANTHER" id="PTHR48090:SF1">
    <property type="entry name" value="PROPHAGE BACTOPRENOL GLUCOSYL TRANSFERASE HOMOLOG"/>
    <property type="match status" value="1"/>
</dbReference>
<evidence type="ECO:0000256" key="5">
    <source>
        <dbReference type="ARBA" id="ARBA00022692"/>
    </source>
</evidence>